<accession>A0A3M7S3G0</accession>
<organism evidence="1 2">
    <name type="scientific">Brachionus plicatilis</name>
    <name type="common">Marine rotifer</name>
    <name type="synonym">Brachionus muelleri</name>
    <dbReference type="NCBI Taxonomy" id="10195"/>
    <lineage>
        <taxon>Eukaryota</taxon>
        <taxon>Metazoa</taxon>
        <taxon>Spiralia</taxon>
        <taxon>Gnathifera</taxon>
        <taxon>Rotifera</taxon>
        <taxon>Eurotatoria</taxon>
        <taxon>Monogononta</taxon>
        <taxon>Pseudotrocha</taxon>
        <taxon>Ploima</taxon>
        <taxon>Brachionidae</taxon>
        <taxon>Brachionus</taxon>
    </lineage>
</organism>
<proteinExistence type="predicted"/>
<reference evidence="1 2" key="1">
    <citation type="journal article" date="2018" name="Sci. Rep.">
        <title>Genomic signatures of local adaptation to the degree of environmental predictability in rotifers.</title>
        <authorList>
            <person name="Franch-Gras L."/>
            <person name="Hahn C."/>
            <person name="Garcia-Roger E.M."/>
            <person name="Carmona M.J."/>
            <person name="Serra M."/>
            <person name="Gomez A."/>
        </authorList>
    </citation>
    <scope>NUCLEOTIDE SEQUENCE [LARGE SCALE GENOMIC DNA]</scope>
    <source>
        <strain evidence="1">HYR1</strain>
    </source>
</reference>
<dbReference type="AlphaFoldDB" id="A0A3M7S3G0"/>
<gene>
    <name evidence="1" type="ORF">BpHYR1_052951</name>
</gene>
<dbReference type="EMBL" id="REGN01002121">
    <property type="protein sequence ID" value="RNA30137.1"/>
    <property type="molecule type" value="Genomic_DNA"/>
</dbReference>
<keyword evidence="2" id="KW-1185">Reference proteome</keyword>
<name>A0A3M7S3G0_BRAPC</name>
<protein>
    <submittedName>
        <fullName evidence="1">Uncharacterized protein</fullName>
    </submittedName>
</protein>
<evidence type="ECO:0000313" key="1">
    <source>
        <dbReference type="EMBL" id="RNA30137.1"/>
    </source>
</evidence>
<sequence>MLTLIRSDNYSIIDGTYEILSGIQKIMSSIFLDEMHMKEVNIIELEKIPLKNSSGIRKSSKRRKFRFLVIIINCFNKSEENY</sequence>
<comment type="caution">
    <text evidence="1">The sequence shown here is derived from an EMBL/GenBank/DDBJ whole genome shotgun (WGS) entry which is preliminary data.</text>
</comment>
<dbReference type="Proteomes" id="UP000276133">
    <property type="component" value="Unassembled WGS sequence"/>
</dbReference>
<evidence type="ECO:0000313" key="2">
    <source>
        <dbReference type="Proteomes" id="UP000276133"/>
    </source>
</evidence>